<accession>A0ABP8E135</accession>
<gene>
    <name evidence="3" type="ORF">GCM10022256_15310</name>
</gene>
<evidence type="ECO:0000313" key="4">
    <source>
        <dbReference type="Proteomes" id="UP001501594"/>
    </source>
</evidence>
<protein>
    <submittedName>
        <fullName evidence="3">SRPBCC domain-containing protein</fullName>
    </submittedName>
</protein>
<sequence length="165" mass="18180">MTTTLESTVDADALTLTFVAEFDAAPDRVWQLWVDPRQLERWWGPPTWPATFVEHDPTPGGVSKYFMTGPDGTRSAGWWRFVSLTPPESLVFEDGFATEAGELDDSLPTTRTSVTLAGIDGGDTRTRMTTVTRFTSADELEKLLQMGMREGMTEAMGQIEAILAG</sequence>
<proteinExistence type="inferred from homology"/>
<dbReference type="Gene3D" id="3.30.530.20">
    <property type="match status" value="1"/>
</dbReference>
<name>A0ABP8E135_9MICO</name>
<evidence type="ECO:0000256" key="1">
    <source>
        <dbReference type="ARBA" id="ARBA00006817"/>
    </source>
</evidence>
<evidence type="ECO:0000313" key="3">
    <source>
        <dbReference type="EMBL" id="GAA4265919.1"/>
    </source>
</evidence>
<reference evidence="4" key="1">
    <citation type="journal article" date="2019" name="Int. J. Syst. Evol. Microbiol.">
        <title>The Global Catalogue of Microorganisms (GCM) 10K type strain sequencing project: providing services to taxonomists for standard genome sequencing and annotation.</title>
        <authorList>
            <consortium name="The Broad Institute Genomics Platform"/>
            <consortium name="The Broad Institute Genome Sequencing Center for Infectious Disease"/>
            <person name="Wu L."/>
            <person name="Ma J."/>
        </authorList>
    </citation>
    <scope>NUCLEOTIDE SEQUENCE [LARGE SCALE GENOMIC DNA]</scope>
    <source>
        <strain evidence="4">JCM 17442</strain>
    </source>
</reference>
<dbReference type="InterPro" id="IPR013538">
    <property type="entry name" value="ASHA1/2-like_C"/>
</dbReference>
<feature type="domain" description="Activator of Hsp90 ATPase homologue 1/2-like C-terminal" evidence="2">
    <location>
        <begin position="23"/>
        <end position="163"/>
    </location>
</feature>
<dbReference type="InterPro" id="IPR023393">
    <property type="entry name" value="START-like_dom_sf"/>
</dbReference>
<evidence type="ECO:0000259" key="2">
    <source>
        <dbReference type="Pfam" id="PF08327"/>
    </source>
</evidence>
<dbReference type="Proteomes" id="UP001501594">
    <property type="component" value="Unassembled WGS sequence"/>
</dbReference>
<comment type="caution">
    <text evidence="3">The sequence shown here is derived from an EMBL/GenBank/DDBJ whole genome shotgun (WGS) entry which is preliminary data.</text>
</comment>
<keyword evidence="4" id="KW-1185">Reference proteome</keyword>
<dbReference type="RefSeq" id="WP_344794697.1">
    <property type="nucleotide sequence ID" value="NZ_BAABAU010000001.1"/>
</dbReference>
<dbReference type="CDD" id="cd07814">
    <property type="entry name" value="SRPBCC_CalC_Aha1-like"/>
    <property type="match status" value="1"/>
</dbReference>
<dbReference type="SUPFAM" id="SSF55961">
    <property type="entry name" value="Bet v1-like"/>
    <property type="match status" value="1"/>
</dbReference>
<dbReference type="Pfam" id="PF08327">
    <property type="entry name" value="AHSA1"/>
    <property type="match status" value="1"/>
</dbReference>
<organism evidence="3 4">
    <name type="scientific">Frondihabitans peucedani</name>
    <dbReference type="NCBI Taxonomy" id="598626"/>
    <lineage>
        <taxon>Bacteria</taxon>
        <taxon>Bacillati</taxon>
        <taxon>Actinomycetota</taxon>
        <taxon>Actinomycetes</taxon>
        <taxon>Micrococcales</taxon>
        <taxon>Microbacteriaceae</taxon>
        <taxon>Frondihabitans</taxon>
    </lineage>
</organism>
<comment type="similarity">
    <text evidence="1">Belongs to the AHA1 family.</text>
</comment>
<dbReference type="EMBL" id="BAABAU010000001">
    <property type="protein sequence ID" value="GAA4265919.1"/>
    <property type="molecule type" value="Genomic_DNA"/>
</dbReference>